<dbReference type="Gene3D" id="3.40.50.880">
    <property type="match status" value="1"/>
</dbReference>
<comment type="similarity">
    <text evidence="1">Belongs to the peptidase C56 family.</text>
</comment>
<dbReference type="PANTHER" id="PTHR42733">
    <property type="entry name" value="DJ-1 PROTEIN"/>
    <property type="match status" value="1"/>
</dbReference>
<dbReference type="GO" id="GO:0008233">
    <property type="term" value="F:peptidase activity"/>
    <property type="evidence" value="ECO:0007669"/>
    <property type="project" value="UniProtKB-KW"/>
</dbReference>
<evidence type="ECO:0000313" key="3">
    <source>
        <dbReference type="EMBL" id="MDR6294335.1"/>
    </source>
</evidence>
<evidence type="ECO:0000256" key="1">
    <source>
        <dbReference type="ARBA" id="ARBA00008542"/>
    </source>
</evidence>
<proteinExistence type="inferred from homology"/>
<comment type="caution">
    <text evidence="3">The sequence shown here is derived from an EMBL/GenBank/DDBJ whole genome shotgun (WGS) entry which is preliminary data.</text>
</comment>
<keyword evidence="3" id="KW-0378">Hydrolase</keyword>
<sequence length="253" mass="27592">MSLNQAALVQRMQQLTSTSPVPSISTELLATADGELNRELNSFLFAPPSDPTLLKGKRVAICCTNGVEEVEILGAHRWLTEHGATVHIVSPRIGEFDPTLGLRFPPQCATHVLAIRLMENAGWLKIDRYTDEAKAADYDAVLLPGGCWNPDALRMDKHALSFVRAMYDSGKPTTAICHGQWVMVSARILKGKRATAVWNIQIDLENAGAVVLDEPCVIDGNLITARFPYDLPRLVQALVQQLLAVKGQASAAQ</sequence>
<keyword evidence="4" id="KW-1185">Reference proteome</keyword>
<gene>
    <name evidence="3" type="ORF">E9232_006889</name>
</gene>
<dbReference type="PANTHER" id="PTHR42733:SF12">
    <property type="entry name" value="PROTEINASE"/>
    <property type="match status" value="1"/>
</dbReference>
<dbReference type="GO" id="GO:0016798">
    <property type="term" value="F:hydrolase activity, acting on glycosyl bonds"/>
    <property type="evidence" value="ECO:0007669"/>
    <property type="project" value="UniProtKB-KW"/>
</dbReference>
<dbReference type="SUPFAM" id="SSF52317">
    <property type="entry name" value="Class I glutamine amidotransferase-like"/>
    <property type="match status" value="1"/>
</dbReference>
<keyword evidence="3" id="KW-0645">Protease</keyword>
<dbReference type="EC" id="3.2.-.-" evidence="3"/>
<protein>
    <submittedName>
        <fullName evidence="3">Protease I</fullName>
        <ecNumber evidence="3">3.2.-.-</ecNumber>
    </submittedName>
</protein>
<dbReference type="PROSITE" id="PS51276">
    <property type="entry name" value="PEPTIDASE_C56_PFPI"/>
    <property type="match status" value="1"/>
</dbReference>
<dbReference type="InterPro" id="IPR029062">
    <property type="entry name" value="Class_I_gatase-like"/>
</dbReference>
<evidence type="ECO:0000259" key="2">
    <source>
        <dbReference type="Pfam" id="PF01965"/>
    </source>
</evidence>
<keyword evidence="3" id="KW-0326">Glycosidase</keyword>
<dbReference type="InterPro" id="IPR006286">
    <property type="entry name" value="C56_PfpI-like"/>
</dbReference>
<accession>A0ABU1K0D5</accession>
<dbReference type="EMBL" id="JAVDPW010000018">
    <property type="protein sequence ID" value="MDR6294335.1"/>
    <property type="molecule type" value="Genomic_DNA"/>
</dbReference>
<organism evidence="3 4">
    <name type="scientific">Inquilinus ginsengisoli</name>
    <dbReference type="NCBI Taxonomy" id="363840"/>
    <lineage>
        <taxon>Bacteria</taxon>
        <taxon>Pseudomonadati</taxon>
        <taxon>Pseudomonadota</taxon>
        <taxon>Alphaproteobacteria</taxon>
        <taxon>Rhodospirillales</taxon>
        <taxon>Rhodospirillaceae</taxon>
        <taxon>Inquilinus</taxon>
    </lineage>
</organism>
<name>A0ABU1K0D5_9PROT</name>
<dbReference type="RefSeq" id="WP_309801802.1">
    <property type="nucleotide sequence ID" value="NZ_JAVDPW010000018.1"/>
</dbReference>
<reference evidence="3 4" key="1">
    <citation type="submission" date="2023-07" db="EMBL/GenBank/DDBJ databases">
        <title>Sorghum-associated microbial communities from plants grown in Nebraska, USA.</title>
        <authorList>
            <person name="Schachtman D."/>
        </authorList>
    </citation>
    <scope>NUCLEOTIDE SEQUENCE [LARGE SCALE GENOMIC DNA]</scope>
    <source>
        <strain evidence="3 4">584</strain>
    </source>
</reference>
<dbReference type="GO" id="GO:0006508">
    <property type="term" value="P:proteolysis"/>
    <property type="evidence" value="ECO:0007669"/>
    <property type="project" value="UniProtKB-KW"/>
</dbReference>
<evidence type="ECO:0000313" key="4">
    <source>
        <dbReference type="Proteomes" id="UP001262410"/>
    </source>
</evidence>
<feature type="domain" description="DJ-1/PfpI" evidence="2">
    <location>
        <begin position="57"/>
        <end position="241"/>
    </location>
</feature>
<dbReference type="InterPro" id="IPR002818">
    <property type="entry name" value="DJ-1/PfpI"/>
</dbReference>
<dbReference type="Pfam" id="PF01965">
    <property type="entry name" value="DJ-1_PfpI"/>
    <property type="match status" value="1"/>
</dbReference>
<dbReference type="Proteomes" id="UP001262410">
    <property type="component" value="Unassembled WGS sequence"/>
</dbReference>
<dbReference type="CDD" id="cd03134">
    <property type="entry name" value="GATase1_PfpI_like"/>
    <property type="match status" value="1"/>
</dbReference>